<organism evidence="1 2">
    <name type="scientific">Helicoverpa armigera granulovirus</name>
    <dbReference type="NCBI Taxonomy" id="489830"/>
    <lineage>
        <taxon>Viruses</taxon>
        <taxon>Viruses incertae sedis</taxon>
        <taxon>Naldaviricetes</taxon>
        <taxon>Lefavirales</taxon>
        <taxon>Baculoviridae</taxon>
        <taxon>Betabaculovirus</taxon>
        <taxon>Betabaculovirus helarmigerae</taxon>
    </lineage>
</organism>
<dbReference type="RefSeq" id="YP_001648986.1">
    <property type="nucleotide sequence ID" value="NC_010240.1"/>
</dbReference>
<protein>
    <submittedName>
        <fullName evidence="1">Uncharacterized protein</fullName>
    </submittedName>
</protein>
<reference evidence="1 2" key="1">
    <citation type="journal article" date="2008" name="Virus Genes">
        <title>Genomic sequence analysis of a granulovirus isolated from the Old World bollworm, Helicoverpa armigera.</title>
        <authorList>
            <person name="Harrison R.L."/>
            <person name="Popham H.J."/>
        </authorList>
    </citation>
    <scope>NUCLEOTIDE SEQUENCE [LARGE SCALE GENOMIC DNA]</scope>
</reference>
<sequence>MDWYEVIHYIVKRSPVFDHDHNSKTKQKLTSTKTNYNSYNLPHSYFNEGLYLNFIKAIGMYECVKYTRMVQALMVCYVTEMRWPDMSVIMNKRFTVSHWAPLRENERRQVFLKSKYNKLRFIINHQQNFPIYMFVYDAEEERFRDEEEHYAHILREEEEYYAHMLREEEEYNAFTPNGTKRRRSESPPKAVCVKQPKMVDAFTSKRTKTVGTQTCMLECHGILNKPMNVTKSLINREIYGTINQTSTIMSLPICALTKEQNLTKRLSPQDNMKAITRMYHKMDNEDELDLYDTYNRCTRCFHMFAHECIVDLCCNCEQDLEFLL</sequence>
<dbReference type="KEGG" id="vg:10973688"/>
<dbReference type="EMBL" id="EU255577">
    <property type="protein sequence ID" value="ABY47695.1"/>
    <property type="molecule type" value="Genomic_DNA"/>
</dbReference>
<dbReference type="OrthoDB" id="18383at10239"/>
<dbReference type="GeneID" id="10973688"/>
<dbReference type="Proteomes" id="UP000203266">
    <property type="component" value="Segment"/>
</dbReference>
<evidence type="ECO:0000313" key="1">
    <source>
        <dbReference type="EMBL" id="ABY47695.1"/>
    </source>
</evidence>
<proteinExistence type="predicted"/>
<accession>A9YMJ6</accession>
<keyword evidence="2" id="KW-1185">Reference proteome</keyword>
<evidence type="ECO:0000313" key="2">
    <source>
        <dbReference type="Proteomes" id="UP000203266"/>
    </source>
</evidence>
<name>A9YMJ6_9BBAC</name>